<comment type="subcellular location">
    <subcellularLocation>
        <location evidence="2">Cytoplasm</location>
    </subcellularLocation>
</comment>
<dbReference type="GO" id="GO:0044205">
    <property type="term" value="P:'de novo' UMP biosynthetic process"/>
    <property type="evidence" value="ECO:0007669"/>
    <property type="project" value="UniProtKB-UniPathway"/>
</dbReference>
<dbReference type="InterPro" id="IPR013785">
    <property type="entry name" value="Aldolase_TIM"/>
</dbReference>
<dbReference type="UniPathway" id="UPA00070"/>
<evidence type="ECO:0000313" key="11">
    <source>
        <dbReference type="EMBL" id="KUG26115.1"/>
    </source>
</evidence>
<comment type="pathway">
    <text evidence="3">Pyrimidine metabolism; UMP biosynthesis via de novo pathway.</text>
</comment>
<dbReference type="GO" id="GO:1990663">
    <property type="term" value="F:dihydroorotate dehydrogenase (fumarate) activity"/>
    <property type="evidence" value="ECO:0007669"/>
    <property type="project" value="UniProtKB-EC"/>
</dbReference>
<dbReference type="SUPFAM" id="SSF51395">
    <property type="entry name" value="FMN-linked oxidoreductases"/>
    <property type="match status" value="1"/>
</dbReference>
<dbReference type="CDD" id="cd04740">
    <property type="entry name" value="DHOD_1B_like"/>
    <property type="match status" value="1"/>
</dbReference>
<dbReference type="EMBL" id="LNQE01000533">
    <property type="protein sequence ID" value="KUG26115.1"/>
    <property type="molecule type" value="Genomic_DNA"/>
</dbReference>
<dbReference type="PANTHER" id="PTHR48109:SF1">
    <property type="entry name" value="DIHYDROOROTATE DEHYDROGENASE (FUMARATE)"/>
    <property type="match status" value="1"/>
</dbReference>
<dbReference type="HAMAP" id="MF_00224">
    <property type="entry name" value="DHO_dh_type1"/>
    <property type="match status" value="1"/>
</dbReference>
<evidence type="ECO:0000256" key="5">
    <source>
        <dbReference type="ARBA" id="ARBA00022490"/>
    </source>
</evidence>
<proteinExistence type="inferred from homology"/>
<dbReference type="GO" id="GO:0005737">
    <property type="term" value="C:cytoplasm"/>
    <property type="evidence" value="ECO:0007669"/>
    <property type="project" value="UniProtKB-SubCell"/>
</dbReference>
<evidence type="ECO:0000256" key="3">
    <source>
        <dbReference type="ARBA" id="ARBA00004725"/>
    </source>
</evidence>
<keyword evidence="9 11" id="KW-0560">Oxidoreductase</keyword>
<comment type="cofactor">
    <cofactor evidence="1">
        <name>FMN</name>
        <dbReference type="ChEBI" id="CHEBI:58210"/>
    </cofactor>
</comment>
<sequence>MSEIDLRVKLGNLTLKNPVLLASGTVGYGNEISQFTDLSKIGAIITKSVSLKPRKGNPPQRIVETASGMLNAIGLANVGLEVFIKEKIPFLKEIQSTIICNIAASTVEEYVECTKVLDKEEEIKGFEINVSCPNVKEGGLEFGNNLTAVGKITEKVRAVTSKPIIIKLSPNVARISEFAKVAKDEGADAVSAINTLVGTAFDIWTGKPKIYNVTGGLSGPAIKPVALAKVLEISRNVDIPIIGVGGIMNWKDAVEFMIAGATAIQIGTVNFINPQAGIEIIEGLKNYCKQREITSLSEIIASYKLPS</sequence>
<dbReference type="InterPro" id="IPR024920">
    <property type="entry name" value="Dihydroorotate_DH_1"/>
</dbReference>
<keyword evidence="5" id="KW-0963">Cytoplasm</keyword>
<dbReference type="PROSITE" id="PS00912">
    <property type="entry name" value="DHODEHASE_2"/>
    <property type="match status" value="1"/>
</dbReference>
<dbReference type="PANTHER" id="PTHR48109">
    <property type="entry name" value="DIHYDROOROTATE DEHYDROGENASE (QUINONE), MITOCHONDRIAL-RELATED"/>
    <property type="match status" value="1"/>
</dbReference>
<dbReference type="FunFam" id="3.20.20.70:FF:000027">
    <property type="entry name" value="Dihydropyrimidine dehydrogenase [NADP(+)]"/>
    <property type="match status" value="1"/>
</dbReference>
<evidence type="ECO:0000256" key="8">
    <source>
        <dbReference type="ARBA" id="ARBA00022975"/>
    </source>
</evidence>
<protein>
    <submittedName>
        <fullName evidence="11">Dihydroorotate dehydrogenase, catalytic subunit</fullName>
        <ecNumber evidence="11">1.3.98.1</ecNumber>
    </submittedName>
</protein>
<dbReference type="InterPro" id="IPR049622">
    <property type="entry name" value="Dihydroorotate_DH_I"/>
</dbReference>
<evidence type="ECO:0000259" key="10">
    <source>
        <dbReference type="Pfam" id="PF01180"/>
    </source>
</evidence>
<dbReference type="GO" id="GO:0006207">
    <property type="term" value="P:'de novo' pyrimidine nucleobase biosynthetic process"/>
    <property type="evidence" value="ECO:0007669"/>
    <property type="project" value="InterPro"/>
</dbReference>
<comment type="caution">
    <text evidence="11">The sequence shown here is derived from an EMBL/GenBank/DDBJ whole genome shotgun (WGS) entry which is preliminary data.</text>
</comment>
<evidence type="ECO:0000256" key="2">
    <source>
        <dbReference type="ARBA" id="ARBA00004496"/>
    </source>
</evidence>
<dbReference type="AlphaFoldDB" id="A0A0W8G0U6"/>
<dbReference type="InterPro" id="IPR005720">
    <property type="entry name" value="Dihydroorotate_DH_cat"/>
</dbReference>
<name>A0A0W8G0U6_9ZZZZ</name>
<keyword evidence="7" id="KW-0288">FMN</keyword>
<dbReference type="Pfam" id="PF01180">
    <property type="entry name" value="DHO_dh"/>
    <property type="match status" value="1"/>
</dbReference>
<dbReference type="Gene3D" id="3.20.20.70">
    <property type="entry name" value="Aldolase class I"/>
    <property type="match status" value="1"/>
</dbReference>
<keyword evidence="8" id="KW-0665">Pyrimidine biosynthesis</keyword>
<gene>
    <name evidence="11" type="ORF">ASZ90_004059</name>
</gene>
<reference evidence="11" key="1">
    <citation type="journal article" date="2015" name="Proc. Natl. Acad. Sci. U.S.A.">
        <title>Networks of energetic and metabolic interactions define dynamics in microbial communities.</title>
        <authorList>
            <person name="Embree M."/>
            <person name="Liu J.K."/>
            <person name="Al-Bassam M.M."/>
            <person name="Zengler K."/>
        </authorList>
    </citation>
    <scope>NUCLEOTIDE SEQUENCE</scope>
</reference>
<dbReference type="InterPro" id="IPR050074">
    <property type="entry name" value="DHO_dehydrogenase"/>
</dbReference>
<dbReference type="InterPro" id="IPR001295">
    <property type="entry name" value="Dihydroorotate_DH_CS"/>
</dbReference>
<accession>A0A0W8G0U6</accession>
<evidence type="ECO:0000256" key="4">
    <source>
        <dbReference type="ARBA" id="ARBA00008008"/>
    </source>
</evidence>
<dbReference type="InterPro" id="IPR033888">
    <property type="entry name" value="DHOD_1B"/>
</dbReference>
<comment type="similarity">
    <text evidence="4">Belongs to the dihydroorotate dehydrogenase family. Type 1 subfamily.</text>
</comment>
<evidence type="ECO:0000256" key="7">
    <source>
        <dbReference type="ARBA" id="ARBA00022643"/>
    </source>
</evidence>
<dbReference type="InterPro" id="IPR012135">
    <property type="entry name" value="Dihydroorotate_DH_1_2"/>
</dbReference>
<dbReference type="EC" id="1.3.98.1" evidence="11"/>
<keyword evidence="6" id="KW-0285">Flavoprotein</keyword>
<dbReference type="PIRSF" id="PIRSF000164">
    <property type="entry name" value="DHO_oxidase"/>
    <property type="match status" value="1"/>
</dbReference>
<evidence type="ECO:0000256" key="1">
    <source>
        <dbReference type="ARBA" id="ARBA00001917"/>
    </source>
</evidence>
<evidence type="ECO:0000256" key="9">
    <source>
        <dbReference type="ARBA" id="ARBA00023002"/>
    </source>
</evidence>
<organism evidence="11">
    <name type="scientific">hydrocarbon metagenome</name>
    <dbReference type="NCBI Taxonomy" id="938273"/>
    <lineage>
        <taxon>unclassified sequences</taxon>
        <taxon>metagenomes</taxon>
        <taxon>ecological metagenomes</taxon>
    </lineage>
</organism>
<evidence type="ECO:0000256" key="6">
    <source>
        <dbReference type="ARBA" id="ARBA00022630"/>
    </source>
</evidence>
<feature type="domain" description="Dihydroorotate dehydrogenase catalytic" evidence="10">
    <location>
        <begin position="6"/>
        <end position="286"/>
    </location>
</feature>
<dbReference type="NCBIfam" id="NF005574">
    <property type="entry name" value="PRK07259.1"/>
    <property type="match status" value="1"/>
</dbReference>
<dbReference type="NCBIfam" id="TIGR01037">
    <property type="entry name" value="pyrD_sub1_fam"/>
    <property type="match status" value="1"/>
</dbReference>